<evidence type="ECO:0000313" key="1">
    <source>
        <dbReference type="EMBL" id="MDQ0119293.1"/>
    </source>
</evidence>
<evidence type="ECO:0000313" key="2">
    <source>
        <dbReference type="Proteomes" id="UP001226389"/>
    </source>
</evidence>
<organism evidence="1 2">
    <name type="scientific">Pseudarthrobacter defluvii</name>
    <dbReference type="NCBI Taxonomy" id="410837"/>
    <lineage>
        <taxon>Bacteria</taxon>
        <taxon>Bacillati</taxon>
        <taxon>Actinomycetota</taxon>
        <taxon>Actinomycetes</taxon>
        <taxon>Micrococcales</taxon>
        <taxon>Micrococcaceae</taxon>
        <taxon>Pseudarthrobacter</taxon>
    </lineage>
</organism>
<keyword evidence="2" id="KW-1185">Reference proteome</keyword>
<sequence>MRAFGRVLRLHPKGRRVAVPGTLGSPASAWNPVIITDAAELGGIRDWSQLGAAPG</sequence>
<dbReference type="EMBL" id="JAUSSY010000008">
    <property type="protein sequence ID" value="MDQ0119293.1"/>
    <property type="molecule type" value="Genomic_DNA"/>
</dbReference>
<reference evidence="1 2" key="1">
    <citation type="submission" date="2023-07" db="EMBL/GenBank/DDBJ databases">
        <title>Sorghum-associated microbial communities from plants grown in Nebraska, USA.</title>
        <authorList>
            <person name="Schachtman D."/>
        </authorList>
    </citation>
    <scope>NUCLEOTIDE SEQUENCE [LARGE SCALE GENOMIC DNA]</scope>
    <source>
        <strain evidence="1 2">DS994</strain>
    </source>
</reference>
<proteinExistence type="predicted"/>
<comment type="caution">
    <text evidence="1">The sequence shown here is derived from an EMBL/GenBank/DDBJ whole genome shotgun (WGS) entry which is preliminary data.</text>
</comment>
<dbReference type="Proteomes" id="UP001226389">
    <property type="component" value="Unassembled WGS sequence"/>
</dbReference>
<protein>
    <submittedName>
        <fullName evidence="1">Uncharacterized protein</fullName>
    </submittedName>
</protein>
<name>A0ABT9UI21_9MICC</name>
<gene>
    <name evidence="1" type="ORF">J2T22_002488</name>
</gene>
<accession>A0ABT9UI21</accession>